<feature type="compositionally biased region" description="Basic and acidic residues" evidence="2">
    <location>
        <begin position="738"/>
        <end position="749"/>
    </location>
</feature>
<dbReference type="InterPro" id="IPR033338">
    <property type="entry name" value="Spc105/Spc7"/>
</dbReference>
<sequence>MASRGDSAGSARPRSRRSIAHVPRSRLTSGLDKENVTTDIGAVQSHDDFAKRAGKDKKSRSKSLGPGGLDALQDSNGNRRKSTMAFPLKSILKPTVPVSPVRNIPSFEETRKRTPARGAQQDGVPSGGNDQGKEDLLVDFDAPAHPPASGPEDPANPFDTFNASSAITAAREQEEKERRERERQIILEKREARRKSMANRRVSFAPEATLHTWNVVEIPDDSTSSSASNSTRRASTLAENQAPTQASHQREPPSTPDTVAESDIAFSPVEYPDLQELRNRSTSAYDAHATSQNLSSSPFSGGSADGLEDTGLQDVAREDDGDDDDDSSSGSGFDGESTAMSMDDLSVHSAASVHSDRSGSSTSSSARLNQALRQAAKEAGTRGIDYDEDGEMSMQIADQEITGAFQPWIKKGQRQSFEWEDISALHDQENINPSHGSMQSSTVPDGSADIADEDLSMEVTNAIGRIIQPNRRQSTVRRKSTSEETDYDEQTMEFTNVIGGIRQSTSPTRSAGGESNVSDEEMTMEFTSVVGGVLNKPFQAQHGEQANTTGWNNEDDDDDGGSMEDDADMEMTGAVGGILSATGPGDDRQDEDRTAGMELTTAMGRILPTDIEAVDESQERGDANSESENEQPGSSPFQENVRQSPSKSPVSFHLAAVASESGSPSLASVRPRSTRQSLSRRMSNTPSAHSPHRSPTKNTPTTPKDSTPRVSQSMTPSKTPRSTTDNRSASPKKPFQSETRRSASKDKSPGRKSLFGSTAVTGEAVPLFVLRPHGKRRSSGLGIDKEGLGSPRVAAMLDERRSIGEEAPRFVPQEQPRSAVRFEDPLKLQEEVDMEREEEEKREDGHIPPPQLDPTANLKDMISSLTPKKNKLRGRKSLHVGAARGLLGKRPVELDQDDEEDADNTPKRLKGRNTSPVKSIKLPAPPTKDETVGHLKRSPQKSVIAPPSEGSTTPRQEPKTSSLSLTPAKDVSESFNSTAESTSAEEGNAAPQDSDPESEPIQLQDFLNMTNIHFMELTTTKRRHTTAPGSASRRAARLSAESKAPAASFEDCVAAGFCTVPMLELYQHSCRELKSYISEGRQVIRSIETETYAENPPLFREYATAPPDIRLLMDNQFRNVKTHARLLSKATWYEWRMKLLEGLKEGLHRHVDEMKADGELLTKYETLLDGVVTSLVEKQSTLQEEATNLQQLADEMESCDQDELRNAREKLSNLEDEIESKRKQLQELQGQVQEKTNSIESAAELKTEFSAQIQEAERVKEECHGWSAKEISELKGKTPRSGDDHVLTILIESVRKLELQTGWSIVSATSSGSPAGPLLTMSYREQLQLVFHPATFATENGAQPPSGIDEKTSHPLELRYHSIDGGKSSIPAQLSPIALLVLKSLQKHLKTLQPQTATIAPKHLLRFISNAWNSVLNLEEEARMLEFCGVTKLKLSDDEDKLSLRARCTLLGAGTDPAEGRKTPAPKSKSTKRPPSNEKRRIDVDFAVRTRVVQGNEPGDIGSLDFETDVIASKVYGFGSGNDLSMSETEMRSILCKEMGEKTAGVQLGNGVWSKAVRMLTGTVF</sequence>
<feature type="compositionally biased region" description="Basic residues" evidence="2">
    <location>
        <begin position="868"/>
        <end position="878"/>
    </location>
</feature>
<feature type="compositionally biased region" description="Polar residues" evidence="2">
    <location>
        <begin position="624"/>
        <end position="649"/>
    </location>
</feature>
<evidence type="ECO:0000256" key="1">
    <source>
        <dbReference type="SAM" id="Coils"/>
    </source>
</evidence>
<gene>
    <name evidence="4" type="ORF">CNMCM5793_001925</name>
</gene>
<name>A0A8H6UBX9_9EURO</name>
<dbReference type="EMBL" id="JACBAD010002116">
    <property type="protein sequence ID" value="KAF7115289.1"/>
    <property type="molecule type" value="Genomic_DNA"/>
</dbReference>
<organism evidence="4 5">
    <name type="scientific">Aspergillus hiratsukae</name>
    <dbReference type="NCBI Taxonomy" id="1194566"/>
    <lineage>
        <taxon>Eukaryota</taxon>
        <taxon>Fungi</taxon>
        <taxon>Dikarya</taxon>
        <taxon>Ascomycota</taxon>
        <taxon>Pezizomycotina</taxon>
        <taxon>Eurotiomycetes</taxon>
        <taxon>Eurotiomycetidae</taxon>
        <taxon>Eurotiales</taxon>
        <taxon>Aspergillaceae</taxon>
        <taxon>Aspergillus</taxon>
        <taxon>Aspergillus subgen. Fumigati</taxon>
    </lineage>
</organism>
<evidence type="ECO:0000313" key="4">
    <source>
        <dbReference type="EMBL" id="KAF7115289.1"/>
    </source>
</evidence>
<feature type="compositionally biased region" description="Polar residues" evidence="2">
    <location>
        <begin position="502"/>
        <end position="516"/>
    </location>
</feature>
<feature type="compositionally biased region" description="Polar residues" evidence="2">
    <location>
        <begin position="237"/>
        <end position="247"/>
    </location>
</feature>
<accession>A0A8H6UBX9</accession>
<feature type="compositionally biased region" description="Polar residues" evidence="2">
    <location>
        <begin position="949"/>
        <end position="965"/>
    </location>
</feature>
<feature type="region of interest" description="Disordered" evidence="2">
    <location>
        <begin position="1453"/>
        <end position="1481"/>
    </location>
</feature>
<dbReference type="Pfam" id="PF18210">
    <property type="entry name" value="Knl1_RWD_C"/>
    <property type="match status" value="1"/>
</dbReference>
<evidence type="ECO:0000313" key="5">
    <source>
        <dbReference type="Proteomes" id="UP000630445"/>
    </source>
</evidence>
<dbReference type="InterPro" id="IPR040850">
    <property type="entry name" value="Knl1_RWD_C"/>
</dbReference>
<feature type="compositionally biased region" description="Basic and acidic residues" evidence="2">
    <location>
        <begin position="820"/>
        <end position="830"/>
    </location>
</feature>
<dbReference type="OrthoDB" id="5592879at2759"/>
<feature type="region of interest" description="Disordered" evidence="2">
    <location>
        <begin position="543"/>
        <end position="765"/>
    </location>
</feature>
<dbReference type="GO" id="GO:1990758">
    <property type="term" value="P:mitotic sister chromatid biorientation"/>
    <property type="evidence" value="ECO:0007669"/>
    <property type="project" value="TreeGrafter"/>
</dbReference>
<dbReference type="Pfam" id="PF08317">
    <property type="entry name" value="Spc7"/>
    <property type="match status" value="1"/>
</dbReference>
<protein>
    <recommendedName>
        <fullName evidence="3">Spc7 kinetochore protein domain-containing protein</fullName>
    </recommendedName>
</protein>
<dbReference type="SMART" id="SM00787">
    <property type="entry name" value="Spc7"/>
    <property type="match status" value="1"/>
</dbReference>
<feature type="compositionally biased region" description="Polar residues" evidence="2">
    <location>
        <begin position="543"/>
        <end position="552"/>
    </location>
</feature>
<feature type="compositionally biased region" description="Basic and acidic residues" evidence="2">
    <location>
        <begin position="171"/>
        <end position="191"/>
    </location>
</feature>
<feature type="region of interest" description="Disordered" evidence="2">
    <location>
        <begin position="1"/>
        <end position="388"/>
    </location>
</feature>
<feature type="region of interest" description="Disordered" evidence="2">
    <location>
        <begin position="500"/>
        <end position="521"/>
    </location>
</feature>
<dbReference type="InterPro" id="IPR013253">
    <property type="entry name" value="Spc7_domain"/>
</dbReference>
<feature type="compositionally biased region" description="Acidic residues" evidence="2">
    <location>
        <begin position="553"/>
        <end position="569"/>
    </location>
</feature>
<dbReference type="GO" id="GO:0000776">
    <property type="term" value="C:kinetochore"/>
    <property type="evidence" value="ECO:0007669"/>
    <property type="project" value="TreeGrafter"/>
</dbReference>
<reference evidence="4" key="1">
    <citation type="submission" date="2020-06" db="EMBL/GenBank/DDBJ databases">
        <title>Draft genome sequences of strains closely related to Aspergillus parafelis and Aspergillus hiratsukae.</title>
        <authorList>
            <person name="Dos Santos R.A.C."/>
            <person name="Rivero-Menendez O."/>
            <person name="Steenwyk J.L."/>
            <person name="Mead M.E."/>
            <person name="Goldman G.H."/>
            <person name="Alastruey-Izquierdo A."/>
            <person name="Rokas A."/>
        </authorList>
    </citation>
    <scope>NUCLEOTIDE SEQUENCE</scope>
    <source>
        <strain evidence="4">CNM-CM5793</strain>
    </source>
</reference>
<feature type="compositionally biased region" description="Basic and acidic residues" evidence="2">
    <location>
        <begin position="585"/>
        <end position="595"/>
    </location>
</feature>
<evidence type="ECO:0000259" key="3">
    <source>
        <dbReference type="SMART" id="SM00787"/>
    </source>
</evidence>
<comment type="caution">
    <text evidence="4">The sequence shown here is derived from an EMBL/GenBank/DDBJ whole genome shotgun (WGS) entry which is preliminary data.</text>
</comment>
<feature type="compositionally biased region" description="Polar residues" evidence="2">
    <location>
        <begin position="696"/>
        <end position="729"/>
    </location>
</feature>
<feature type="compositionally biased region" description="Polar residues" evidence="2">
    <location>
        <begin position="674"/>
        <end position="688"/>
    </location>
</feature>
<proteinExistence type="predicted"/>
<dbReference type="SMART" id="SM01315">
    <property type="entry name" value="Spc7_N"/>
    <property type="match status" value="1"/>
</dbReference>
<feature type="compositionally biased region" description="Low complexity" evidence="2">
    <location>
        <begin position="1"/>
        <end position="12"/>
    </location>
</feature>
<dbReference type="GO" id="GO:0034501">
    <property type="term" value="P:protein localization to kinetochore"/>
    <property type="evidence" value="ECO:0007669"/>
    <property type="project" value="TreeGrafter"/>
</dbReference>
<feature type="compositionally biased region" description="Acidic residues" evidence="2">
    <location>
        <begin position="894"/>
        <end position="903"/>
    </location>
</feature>
<feature type="region of interest" description="Disordered" evidence="2">
    <location>
        <begin position="1018"/>
        <end position="1038"/>
    </location>
</feature>
<feature type="compositionally biased region" description="Acidic residues" evidence="2">
    <location>
        <begin position="831"/>
        <end position="841"/>
    </location>
</feature>
<dbReference type="GO" id="GO:0007094">
    <property type="term" value="P:mitotic spindle assembly checkpoint signaling"/>
    <property type="evidence" value="ECO:0007669"/>
    <property type="project" value="TreeGrafter"/>
</dbReference>
<dbReference type="Pfam" id="PF15402">
    <property type="entry name" value="MELT_2"/>
    <property type="match status" value="6"/>
</dbReference>
<feature type="compositionally biased region" description="Polar residues" evidence="2">
    <location>
        <begin position="280"/>
        <end position="300"/>
    </location>
</feature>
<feature type="compositionally biased region" description="Low complexity" evidence="2">
    <location>
        <begin position="222"/>
        <end position="236"/>
    </location>
</feature>
<feature type="compositionally biased region" description="Polar residues" evidence="2">
    <location>
        <begin position="973"/>
        <end position="985"/>
    </location>
</feature>
<feature type="compositionally biased region" description="Acidic residues" evidence="2">
    <location>
        <begin position="317"/>
        <end position="327"/>
    </location>
</feature>
<feature type="compositionally biased region" description="Low complexity" evidence="2">
    <location>
        <begin position="1027"/>
        <end position="1038"/>
    </location>
</feature>
<feature type="region of interest" description="Disordered" evidence="2">
    <location>
        <begin position="804"/>
        <end position="999"/>
    </location>
</feature>
<keyword evidence="1" id="KW-0175">Coiled coil</keyword>
<dbReference type="Proteomes" id="UP000630445">
    <property type="component" value="Unassembled WGS sequence"/>
</dbReference>
<keyword evidence="5" id="KW-1185">Reference proteome</keyword>
<evidence type="ECO:0000256" key="2">
    <source>
        <dbReference type="SAM" id="MobiDB-lite"/>
    </source>
</evidence>
<dbReference type="PANTHER" id="PTHR28260">
    <property type="entry name" value="SPINDLE POLE BODY COMPONENT SPC105"/>
    <property type="match status" value="1"/>
</dbReference>
<feature type="domain" description="Spc7 kinetochore protein" evidence="3">
    <location>
        <begin position="990"/>
        <end position="1332"/>
    </location>
</feature>
<dbReference type="PANTHER" id="PTHR28260:SF1">
    <property type="entry name" value="SPINDLE POLE BODY COMPONENT SPC105"/>
    <property type="match status" value="1"/>
</dbReference>
<feature type="coiled-coil region" evidence="1">
    <location>
        <begin position="1175"/>
        <end position="1262"/>
    </location>
</feature>